<evidence type="ECO:0000256" key="1">
    <source>
        <dbReference type="SAM" id="Phobius"/>
    </source>
</evidence>
<dbReference type="AlphaFoldDB" id="A0A2T4IMS3"/>
<keyword evidence="1" id="KW-0472">Membrane</keyword>
<dbReference type="Pfam" id="PF05940">
    <property type="entry name" value="NnrS"/>
    <property type="match status" value="1"/>
</dbReference>
<keyword evidence="1" id="KW-1133">Transmembrane helix</keyword>
<gene>
    <name evidence="2" type="ORF">C9427_28345</name>
</gene>
<name>A0A2T4IMS3_9HYPH</name>
<feature type="transmembrane region" description="Helical" evidence="1">
    <location>
        <begin position="299"/>
        <end position="319"/>
    </location>
</feature>
<comment type="caution">
    <text evidence="2">The sequence shown here is derived from an EMBL/GenBank/DDBJ whole genome shotgun (WGS) entry which is preliminary data.</text>
</comment>
<feature type="transmembrane region" description="Helical" evidence="1">
    <location>
        <begin position="21"/>
        <end position="42"/>
    </location>
</feature>
<dbReference type="RefSeq" id="WP_107652338.1">
    <property type="nucleotide sequence ID" value="NZ_PZJX01000053.1"/>
</dbReference>
<feature type="transmembrane region" description="Helical" evidence="1">
    <location>
        <begin position="90"/>
        <end position="108"/>
    </location>
</feature>
<dbReference type="EMBL" id="PZJX01000053">
    <property type="protein sequence ID" value="PTE06947.1"/>
    <property type="molecule type" value="Genomic_DNA"/>
</dbReference>
<proteinExistence type="predicted"/>
<feature type="transmembrane region" description="Helical" evidence="1">
    <location>
        <begin position="331"/>
        <end position="350"/>
    </location>
</feature>
<keyword evidence="3" id="KW-1185">Reference proteome</keyword>
<dbReference type="OrthoDB" id="9770040at2"/>
<feature type="transmembrane region" description="Helical" evidence="1">
    <location>
        <begin position="62"/>
        <end position="78"/>
    </location>
</feature>
<reference evidence="2 3" key="1">
    <citation type="submission" date="2018-03" db="EMBL/GenBank/DDBJ databases">
        <title>Genome sequence of the symbiotic type strain Mesorhizobium helmanticense CSLC115NT isolated from Lotus corniculatus nodules.</title>
        <authorList>
            <person name="Sannazzaro A.I."/>
            <person name="Torres Tejerizo G.A."/>
            <person name="Dip D."/>
            <person name="Caballero M."/>
            <person name="Pistorio M."/>
            <person name="Estrella M.J."/>
        </authorList>
    </citation>
    <scope>NUCLEOTIDE SEQUENCE [LARGE SCALE GENOMIC DNA]</scope>
    <source>
        <strain evidence="2 3">CSLC115N</strain>
    </source>
</reference>
<dbReference type="Proteomes" id="UP000240259">
    <property type="component" value="Unassembled WGS sequence"/>
</dbReference>
<evidence type="ECO:0000313" key="2">
    <source>
        <dbReference type="EMBL" id="PTE06947.1"/>
    </source>
</evidence>
<sequence>MAIPRTRPSAYPAVLSYGFRPFFLLGSLQAGAAILFWLPLFYGKLETSSVFSPVDWHVHELLFGYLAAVVTGFLLTAIPNWTGRLPVQGLPLLALALLWCAGRFAIFFSAETGWLLGAVIDCAFLLAVVAAAATEIIAGRNWRNLKVLLPVTALLAANMTFHAEAHYQGVSDIGRRLGLGAAVVLIMIIGGRIIPSFTRNWLARERPGRLPIPFGRFDVGAIALSAAGLMAWTFLPDSAGTGAMLILGAILNTIRLTRWAGDRALRDPLVLILHVAFAFVPIGLLLSGLAVLVPAKVPAVAGIHAFGVGAVACMTLAVMTRATLGHTGRELQAGIGTCAVFVVIVLAAIFRVGAAFAPAHAMLLYMSAALWIASFIGYAGLFGGMLVRPRLQARQVRAAVSRPDIGGSRPPV</sequence>
<evidence type="ECO:0000313" key="3">
    <source>
        <dbReference type="Proteomes" id="UP000240259"/>
    </source>
</evidence>
<protein>
    <submittedName>
        <fullName evidence="2">Short-chain dehydrogenase</fullName>
    </submittedName>
</protein>
<feature type="transmembrane region" description="Helical" evidence="1">
    <location>
        <begin position="362"/>
        <end position="387"/>
    </location>
</feature>
<feature type="transmembrane region" description="Helical" evidence="1">
    <location>
        <begin position="269"/>
        <end position="293"/>
    </location>
</feature>
<feature type="transmembrane region" description="Helical" evidence="1">
    <location>
        <begin position="114"/>
        <end position="133"/>
    </location>
</feature>
<accession>A0A2T4IMS3</accession>
<keyword evidence="1" id="KW-0812">Transmembrane</keyword>
<feature type="transmembrane region" description="Helical" evidence="1">
    <location>
        <begin position="173"/>
        <end position="194"/>
    </location>
</feature>
<organism evidence="2 3">
    <name type="scientific">Mesorhizobium helmanticense</name>
    <dbReference type="NCBI Taxonomy" id="1776423"/>
    <lineage>
        <taxon>Bacteria</taxon>
        <taxon>Pseudomonadati</taxon>
        <taxon>Pseudomonadota</taxon>
        <taxon>Alphaproteobacteria</taxon>
        <taxon>Hyphomicrobiales</taxon>
        <taxon>Phyllobacteriaceae</taxon>
        <taxon>Mesorhizobium</taxon>
    </lineage>
</organism>
<dbReference type="InterPro" id="IPR010266">
    <property type="entry name" value="NnrS"/>
</dbReference>